<evidence type="ECO:0000256" key="2">
    <source>
        <dbReference type="ARBA" id="ARBA00022475"/>
    </source>
</evidence>
<dbReference type="AlphaFoldDB" id="A0A2I1IMC2"/>
<protein>
    <recommendedName>
        <fullName evidence="7">ABC3 transporter permease C-terminal domain-containing protein</fullName>
    </recommendedName>
</protein>
<keyword evidence="5 6" id="KW-0472">Membrane</keyword>
<feature type="transmembrane region" description="Helical" evidence="6">
    <location>
        <begin position="138"/>
        <end position="158"/>
    </location>
</feature>
<accession>A0A2I1IMC2</accession>
<evidence type="ECO:0000256" key="3">
    <source>
        <dbReference type="ARBA" id="ARBA00022692"/>
    </source>
</evidence>
<comment type="caution">
    <text evidence="8">The sequence shown here is derived from an EMBL/GenBank/DDBJ whole genome shotgun (WGS) entry which is preliminary data.</text>
</comment>
<evidence type="ECO:0000256" key="1">
    <source>
        <dbReference type="ARBA" id="ARBA00004651"/>
    </source>
</evidence>
<keyword evidence="9" id="KW-1185">Reference proteome</keyword>
<evidence type="ECO:0000313" key="8">
    <source>
        <dbReference type="EMBL" id="PKY72232.1"/>
    </source>
</evidence>
<proteinExistence type="predicted"/>
<feature type="transmembrane region" description="Helical" evidence="6">
    <location>
        <begin position="389"/>
        <end position="417"/>
    </location>
</feature>
<feature type="transmembrane region" description="Helical" evidence="6">
    <location>
        <begin position="246"/>
        <end position="271"/>
    </location>
</feature>
<feature type="transmembrane region" description="Helical" evidence="6">
    <location>
        <begin position="307"/>
        <end position="327"/>
    </location>
</feature>
<comment type="subcellular location">
    <subcellularLocation>
        <location evidence="1">Cell membrane</location>
        <topology evidence="1">Multi-pass membrane protein</topology>
    </subcellularLocation>
</comment>
<organism evidence="8 9">
    <name type="scientific">Winkia neuii</name>
    <dbReference type="NCBI Taxonomy" id="33007"/>
    <lineage>
        <taxon>Bacteria</taxon>
        <taxon>Bacillati</taxon>
        <taxon>Actinomycetota</taxon>
        <taxon>Actinomycetes</taxon>
        <taxon>Actinomycetales</taxon>
        <taxon>Actinomycetaceae</taxon>
        <taxon>Winkia</taxon>
    </lineage>
</organism>
<dbReference type="Pfam" id="PF02687">
    <property type="entry name" value="FtsX"/>
    <property type="match status" value="1"/>
</dbReference>
<feature type="transmembrane region" description="Helical" evidence="6">
    <location>
        <begin position="437"/>
        <end position="464"/>
    </location>
</feature>
<gene>
    <name evidence="8" type="ORF">CYJ19_05095</name>
</gene>
<feature type="transmembrane region" description="Helical" evidence="6">
    <location>
        <begin position="220"/>
        <end position="240"/>
    </location>
</feature>
<name>A0A2I1IMC2_9ACTO</name>
<feature type="domain" description="ABC3 transporter permease C-terminal" evidence="7">
    <location>
        <begin position="103"/>
        <end position="201"/>
    </location>
</feature>
<reference evidence="8 9" key="1">
    <citation type="submission" date="2017-12" db="EMBL/GenBank/DDBJ databases">
        <title>Phylogenetic diversity of female urinary microbiome.</title>
        <authorList>
            <person name="Thomas-White K."/>
            <person name="Wolfe A.J."/>
        </authorList>
    </citation>
    <scope>NUCLEOTIDE SEQUENCE [LARGE SCALE GENOMIC DNA]</scope>
    <source>
        <strain evidence="8 9">UMB0402</strain>
    </source>
</reference>
<evidence type="ECO:0000313" key="9">
    <source>
        <dbReference type="Proteomes" id="UP000235122"/>
    </source>
</evidence>
<dbReference type="EMBL" id="PKKO01000003">
    <property type="protein sequence ID" value="PKY72232.1"/>
    <property type="molecule type" value="Genomic_DNA"/>
</dbReference>
<dbReference type="STRING" id="33007.HMPREF3198_00147"/>
<feature type="transmembrane region" description="Helical" evidence="6">
    <location>
        <begin position="30"/>
        <end position="58"/>
    </location>
</feature>
<feature type="transmembrane region" description="Helical" evidence="6">
    <location>
        <begin position="78"/>
        <end position="109"/>
    </location>
</feature>
<evidence type="ECO:0000256" key="4">
    <source>
        <dbReference type="ARBA" id="ARBA00022989"/>
    </source>
</evidence>
<evidence type="ECO:0000259" key="7">
    <source>
        <dbReference type="Pfam" id="PF02687"/>
    </source>
</evidence>
<dbReference type="Proteomes" id="UP000235122">
    <property type="component" value="Unassembled WGS sequence"/>
</dbReference>
<sequence length="477" mass="50371">MMARRKGATNLVSITFQLAKYRLENLRGEGITVGLTIVSFAIVSAITYLVATGTYMFYQRSEHADQFFGDLQLGSAAASAYVLLSALALSLLLGPLVNLAGLASVLAATSRETRLAGMRLLGVSNWAVMRIAALETMLQAAAGAAIGLLAAFLALPALKNLSFQGIALSWQEMFMPPAYYGACALAIILFSGVAAVFGLRRVIVSPLGVSRKALPRRPRLWRVVLLLTGIGAAYVIPVWFTEGGISVGVGLVIAIILLLVAGFSAVMPLLLRLVARIFTAAKNPVVSVAMWRIVASPRNTWRRVSGVGILSFIAAIAVLLPASIPGIEIPKEERFVRAVLMDVRVGALLTILFGFILAAGATLLSSMSHEFEHLNHSYALARMGAKDSFALKVSAAEAIIPVAGVCLLGYLLGSINAGPLAIFFNSAGTPFRSASPVLSALVGLGVVVAGIAMVSLATAITIPIHRQIMARHKRRAD</sequence>
<dbReference type="GO" id="GO:0005886">
    <property type="term" value="C:plasma membrane"/>
    <property type="evidence" value="ECO:0007669"/>
    <property type="project" value="UniProtKB-SubCell"/>
</dbReference>
<dbReference type="InterPro" id="IPR003838">
    <property type="entry name" value="ABC3_permease_C"/>
</dbReference>
<evidence type="ECO:0000256" key="6">
    <source>
        <dbReference type="SAM" id="Phobius"/>
    </source>
</evidence>
<dbReference type="RefSeq" id="WP_081638931.1">
    <property type="nucleotide sequence ID" value="NZ_JASOXK010000005.1"/>
</dbReference>
<keyword evidence="3 6" id="KW-0812">Transmembrane</keyword>
<feature type="transmembrane region" description="Helical" evidence="6">
    <location>
        <begin position="178"/>
        <end position="199"/>
    </location>
</feature>
<feature type="transmembrane region" description="Helical" evidence="6">
    <location>
        <begin position="347"/>
        <end position="368"/>
    </location>
</feature>
<evidence type="ECO:0000256" key="5">
    <source>
        <dbReference type="ARBA" id="ARBA00023136"/>
    </source>
</evidence>
<keyword evidence="4 6" id="KW-1133">Transmembrane helix</keyword>
<keyword evidence="2" id="KW-1003">Cell membrane</keyword>